<evidence type="ECO:0000313" key="3">
    <source>
        <dbReference type="EMBL" id="MBA0124206.1"/>
    </source>
</evidence>
<feature type="transmembrane region" description="Helical" evidence="2">
    <location>
        <begin position="47"/>
        <end position="74"/>
    </location>
</feature>
<evidence type="ECO:0000313" key="4">
    <source>
        <dbReference type="Proteomes" id="UP000582974"/>
    </source>
</evidence>
<evidence type="ECO:0000256" key="1">
    <source>
        <dbReference type="SAM" id="MobiDB-lite"/>
    </source>
</evidence>
<organism evidence="3 4">
    <name type="scientific">Haloechinothrix aidingensis</name>
    <dbReference type="NCBI Taxonomy" id="2752311"/>
    <lineage>
        <taxon>Bacteria</taxon>
        <taxon>Bacillati</taxon>
        <taxon>Actinomycetota</taxon>
        <taxon>Actinomycetes</taxon>
        <taxon>Pseudonocardiales</taxon>
        <taxon>Pseudonocardiaceae</taxon>
        <taxon>Haloechinothrix</taxon>
    </lineage>
</organism>
<evidence type="ECO:0000256" key="2">
    <source>
        <dbReference type="SAM" id="Phobius"/>
    </source>
</evidence>
<protein>
    <recommendedName>
        <fullName evidence="5">Integral membrane protein</fullName>
    </recommendedName>
</protein>
<feature type="transmembrane region" description="Helical" evidence="2">
    <location>
        <begin position="21"/>
        <end position="41"/>
    </location>
</feature>
<dbReference type="Pfam" id="PF19609">
    <property type="entry name" value="DUF6114"/>
    <property type="match status" value="1"/>
</dbReference>
<accession>A0A837ZUD9</accession>
<comment type="caution">
    <text evidence="3">The sequence shown here is derived from an EMBL/GenBank/DDBJ whole genome shotgun (WGS) entry which is preliminary data.</text>
</comment>
<feature type="transmembrane region" description="Helical" evidence="2">
    <location>
        <begin position="103"/>
        <end position="121"/>
    </location>
</feature>
<keyword evidence="2" id="KW-1133">Transmembrane helix</keyword>
<dbReference type="RefSeq" id="WP_180891101.1">
    <property type="nucleotide sequence ID" value="NZ_JACCKD010000001.1"/>
</dbReference>
<sequence>MAHRLVRAWRGFRDWRRSRPFWAGVFGILAAIAIFGPPVLSVNIGDVMLTIATVGGVSSIVLSTVIACCAVALWVRPQLRIPCGVLTMVASLTSLVTANFGGFGIGLVCGLLSATLALSWVPGRAAARADREVPAVAEPAPAGTTTETEMSPAA</sequence>
<feature type="region of interest" description="Disordered" evidence="1">
    <location>
        <begin position="135"/>
        <end position="154"/>
    </location>
</feature>
<dbReference type="InterPro" id="IPR046096">
    <property type="entry name" value="DUF6114"/>
</dbReference>
<keyword evidence="2" id="KW-0472">Membrane</keyword>
<dbReference type="Proteomes" id="UP000582974">
    <property type="component" value="Unassembled WGS sequence"/>
</dbReference>
<keyword evidence="2" id="KW-0812">Transmembrane</keyword>
<gene>
    <name evidence="3" type="ORF">H0B56_01460</name>
</gene>
<reference evidence="3 4" key="1">
    <citation type="submission" date="2020-07" db="EMBL/GenBank/DDBJ databases">
        <title>Genome of Haloechinothrix sp.</title>
        <authorList>
            <person name="Tang S.-K."/>
            <person name="Yang L."/>
            <person name="Zhu W.-Y."/>
        </authorList>
    </citation>
    <scope>NUCLEOTIDE SEQUENCE [LARGE SCALE GENOMIC DNA]</scope>
    <source>
        <strain evidence="3 4">YIM 98757</strain>
    </source>
</reference>
<dbReference type="EMBL" id="JACCKD010000001">
    <property type="protein sequence ID" value="MBA0124206.1"/>
    <property type="molecule type" value="Genomic_DNA"/>
</dbReference>
<name>A0A837ZUD9_9PSEU</name>
<proteinExistence type="predicted"/>
<dbReference type="AlphaFoldDB" id="A0A837ZUD9"/>
<evidence type="ECO:0008006" key="5">
    <source>
        <dbReference type="Google" id="ProtNLM"/>
    </source>
</evidence>
<keyword evidence="4" id="KW-1185">Reference proteome</keyword>